<keyword evidence="6" id="KW-0732">Signal</keyword>
<dbReference type="InterPro" id="IPR051792">
    <property type="entry name" value="GGT_bact"/>
</dbReference>
<dbReference type="Gene3D" id="3.60.20.40">
    <property type="match status" value="1"/>
</dbReference>
<evidence type="ECO:0000313" key="8">
    <source>
        <dbReference type="Proteomes" id="UP001204851"/>
    </source>
</evidence>
<feature type="signal peptide" evidence="6">
    <location>
        <begin position="1"/>
        <end position="33"/>
    </location>
</feature>
<evidence type="ECO:0000256" key="2">
    <source>
        <dbReference type="ARBA" id="ARBA00022679"/>
    </source>
</evidence>
<protein>
    <submittedName>
        <fullName evidence="7">Gamma-glutamyltransferase family protein</fullName>
    </submittedName>
</protein>
<dbReference type="Proteomes" id="UP001204851">
    <property type="component" value="Unassembled WGS sequence"/>
</dbReference>
<keyword evidence="8" id="KW-1185">Reference proteome</keyword>
<evidence type="ECO:0000256" key="5">
    <source>
        <dbReference type="SAM" id="MobiDB-lite"/>
    </source>
</evidence>
<keyword evidence="2" id="KW-0808">Transferase</keyword>
<reference evidence="7 8" key="1">
    <citation type="submission" date="2022-06" db="EMBL/GenBank/DDBJ databases">
        <title>Ideonella sp. NS12-5 Genome sequencing and assembly.</title>
        <authorList>
            <person name="Jung Y."/>
        </authorList>
    </citation>
    <scope>NUCLEOTIDE SEQUENCE [LARGE SCALE GENOMIC DNA]</scope>
    <source>
        <strain evidence="7 8">NS12-5</strain>
    </source>
</reference>
<dbReference type="InterPro" id="IPR043138">
    <property type="entry name" value="GGT_lsub"/>
</dbReference>
<evidence type="ECO:0000256" key="1">
    <source>
        <dbReference type="ARBA" id="ARBA00009381"/>
    </source>
</evidence>
<feature type="chain" id="PRO_5045877919" evidence="6">
    <location>
        <begin position="34"/>
        <end position="615"/>
    </location>
</feature>
<sequence>MPLGVSPRRRGLWRAGPLVLALGLAACQGPGPAALPSTAPASLAPEQATGWQAKPGWWFDHQAVAAANPLAAAAGAEMLRAGGSAVDAAVAVQMVLALVEPQSSGIGGGGFLLLWDGHALEAWDGRETAPAGATERLFLKPDGQPMAFADAVQGGRAVGVPGAVAMLEAVHRAHGRLPWARLFQPAIRLADAGFAISPRLYSLLLDSKVLKADPAARAYYYQPEVAGQALQPWPVGHVLRNPALAEVLRRIAQQGSRALLTGPVAASIVAKVRSHPGNPGLLTEADLAAYLPVKREALCADWRTLRVCGMPPPSSGEIAIAQILTLLDALPPASGPALKDGRPTVETLHRYTEASNLAFADRGLYVGDPAFVKPPAGRWASLLDPAYLHQRATLIGPRAMGSATAGVPPGATVAYGPAAPQPEHGTSHISIVDAQGQAIAFTTTVESAFGTGLLVDGGTGLPGGFLLNNQLTDFNFAPDDAQGRPTANRVQPGKRPRSSMSPTLVFRRDNGQLLMTLGSPGGAAIIHYVTKLLLATQVWGLDAQQAANLPNFGSFNGPTALETGQFGPDTIAGLKTLGHEVREMELNSGAQLLERREGRWFGAADPRREGAVEGE</sequence>
<organism evidence="7 8">
    <name type="scientific">Ideonella oryzae</name>
    <dbReference type="NCBI Taxonomy" id="2937441"/>
    <lineage>
        <taxon>Bacteria</taxon>
        <taxon>Pseudomonadati</taxon>
        <taxon>Pseudomonadota</taxon>
        <taxon>Betaproteobacteria</taxon>
        <taxon>Burkholderiales</taxon>
        <taxon>Sphaerotilaceae</taxon>
        <taxon>Ideonella</taxon>
    </lineage>
</organism>
<dbReference type="Pfam" id="PF01019">
    <property type="entry name" value="G_glu_transpept"/>
    <property type="match status" value="1"/>
</dbReference>
<feature type="region of interest" description="Disordered" evidence="5">
    <location>
        <begin position="478"/>
        <end position="501"/>
    </location>
</feature>
<gene>
    <name evidence="7" type="ORF">M0L44_20885</name>
</gene>
<dbReference type="EMBL" id="JAMXMC010000017">
    <property type="protein sequence ID" value="MCO5979161.1"/>
    <property type="molecule type" value="Genomic_DNA"/>
</dbReference>
<evidence type="ECO:0000256" key="6">
    <source>
        <dbReference type="SAM" id="SignalP"/>
    </source>
</evidence>
<evidence type="ECO:0000313" key="7">
    <source>
        <dbReference type="EMBL" id="MCO5979161.1"/>
    </source>
</evidence>
<proteinExistence type="inferred from homology"/>
<dbReference type="PRINTS" id="PR01210">
    <property type="entry name" value="GGTRANSPTASE"/>
</dbReference>
<dbReference type="InterPro" id="IPR029055">
    <property type="entry name" value="Ntn_hydrolases_N"/>
</dbReference>
<dbReference type="InterPro" id="IPR043137">
    <property type="entry name" value="GGT_ssub_C"/>
</dbReference>
<comment type="similarity">
    <text evidence="1">Belongs to the gamma-glutamyltransferase family.</text>
</comment>
<dbReference type="SUPFAM" id="SSF56235">
    <property type="entry name" value="N-terminal nucleophile aminohydrolases (Ntn hydrolases)"/>
    <property type="match status" value="1"/>
</dbReference>
<evidence type="ECO:0000256" key="3">
    <source>
        <dbReference type="ARBA" id="ARBA00022801"/>
    </source>
</evidence>
<dbReference type="PANTHER" id="PTHR43199">
    <property type="entry name" value="GLUTATHIONE HYDROLASE"/>
    <property type="match status" value="1"/>
</dbReference>
<dbReference type="Gene3D" id="1.10.246.130">
    <property type="match status" value="1"/>
</dbReference>
<keyword evidence="4" id="KW-0865">Zymogen</keyword>
<keyword evidence="3" id="KW-0378">Hydrolase</keyword>
<evidence type="ECO:0000256" key="4">
    <source>
        <dbReference type="ARBA" id="ARBA00023145"/>
    </source>
</evidence>
<name>A0ABT1BSE5_9BURK</name>
<dbReference type="PANTHER" id="PTHR43199:SF1">
    <property type="entry name" value="GLUTATHIONE HYDROLASE PROENZYME"/>
    <property type="match status" value="1"/>
</dbReference>
<comment type="caution">
    <text evidence="7">The sequence shown here is derived from an EMBL/GenBank/DDBJ whole genome shotgun (WGS) entry which is preliminary data.</text>
</comment>
<accession>A0ABT1BSE5</accession>